<dbReference type="Proteomes" id="UP000185639">
    <property type="component" value="Unassembled WGS sequence"/>
</dbReference>
<proteinExistence type="predicted"/>
<evidence type="ECO:0000313" key="3">
    <source>
        <dbReference type="Proteomes" id="UP000185639"/>
    </source>
</evidence>
<accession>A0A1N7QDA5</accession>
<organism evidence="2 3">
    <name type="scientific">Thalassolituus maritimus</name>
    <dbReference type="NCBI Taxonomy" id="484498"/>
    <lineage>
        <taxon>Bacteria</taxon>
        <taxon>Pseudomonadati</taxon>
        <taxon>Pseudomonadota</taxon>
        <taxon>Gammaproteobacteria</taxon>
        <taxon>Oceanospirillales</taxon>
        <taxon>Oceanospirillaceae</taxon>
        <taxon>Thalassolituus</taxon>
    </lineage>
</organism>
<evidence type="ECO:0000259" key="1">
    <source>
        <dbReference type="Pfam" id="PF03235"/>
    </source>
</evidence>
<keyword evidence="3" id="KW-1185">Reference proteome</keyword>
<evidence type="ECO:0000313" key="2">
    <source>
        <dbReference type="EMBL" id="SIT20842.1"/>
    </source>
</evidence>
<dbReference type="AlphaFoldDB" id="A0A1N7QDA5"/>
<reference evidence="3" key="1">
    <citation type="submission" date="2017-01" db="EMBL/GenBank/DDBJ databases">
        <authorList>
            <person name="Varghese N."/>
            <person name="Submissions S."/>
        </authorList>
    </citation>
    <scope>NUCLEOTIDE SEQUENCE [LARGE SCALE GENOMIC DNA]</scope>
    <source>
        <strain evidence="3">DSM 24913</strain>
    </source>
</reference>
<protein>
    <recommendedName>
        <fullName evidence="1">GmrSD restriction endonucleases N-terminal domain-containing protein</fullName>
    </recommendedName>
</protein>
<dbReference type="InterPro" id="IPR004919">
    <property type="entry name" value="GmrSD_N"/>
</dbReference>
<dbReference type="PANTHER" id="PTHR39639:SF1">
    <property type="entry name" value="DUF262 DOMAIN-CONTAINING PROTEIN"/>
    <property type="match status" value="1"/>
</dbReference>
<dbReference type="RefSeq" id="WP_076518256.1">
    <property type="nucleotide sequence ID" value="NZ_FTOH01000024.1"/>
</dbReference>
<name>A0A1N7QDA5_9GAMM</name>
<dbReference type="OrthoDB" id="7802453at2"/>
<feature type="domain" description="GmrSD restriction endonucleases N-terminal" evidence="1">
    <location>
        <begin position="55"/>
        <end position="197"/>
    </location>
</feature>
<dbReference type="STRING" id="484498.SAMN05421686_1244"/>
<dbReference type="Pfam" id="PF03235">
    <property type="entry name" value="GmrSD_N"/>
    <property type="match status" value="1"/>
</dbReference>
<gene>
    <name evidence="2" type="ORF">SAMN05421686_1244</name>
</gene>
<dbReference type="PANTHER" id="PTHR39639">
    <property type="entry name" value="CHROMOSOME 16, WHOLE GENOME SHOTGUN SEQUENCE"/>
    <property type="match status" value="1"/>
</dbReference>
<sequence length="393" mass="46562">MKLFEGESIEHEVVNDQPLRMSDEEINSKYREGEIRIVTEQARYPLNTISSMVHSDIYKMNPEYQRRHRWSNRKRSSLIESLIMNVPIPPIFLYEYEYSSYEVMDGLQRLTAISSFYDDEFELEGLTKWPELNGKKYSKLPKLVQQGVDRRYISSIILLHETAKTSEEAENLKQMVFDRINSGGEKLTPQEKRNANFDGKLNRLCIRLSENQSLCKAWGIPLEDGNPDRIHSERAENKLFKTMGDVELVLRFFAYRQRANLQRGSLESFLDFYLEKGNYFTTEVLGNLEDLFDATINLAYDLFGDKAFFLYRKRKTGWGWFERPTTAVYDPMMNSLSQRLEFRDELVRRRKEMNEAIIEFYKDNYGAFEGRNTNQSALEERDLKFNEFFDRFI</sequence>
<dbReference type="EMBL" id="FTOH01000024">
    <property type="protein sequence ID" value="SIT20842.1"/>
    <property type="molecule type" value="Genomic_DNA"/>
</dbReference>